<evidence type="ECO:0000313" key="2">
    <source>
        <dbReference type="Proteomes" id="UP000319252"/>
    </source>
</evidence>
<sequence length="177" mass="19774">MKDRIFKAMASLISCLLLTSIFTSVAYGAQYIYFEAGSVSPAVEVENRLSYGIFNNSIDAWNSTSTPVAITQVPGSGHSYLIDGQFSDDWYGLYTSLSRQYVFWGRTKKFKIELNRNNLVNESDTFRKSVLVHELGHAFCLGDNPSSGNSSIMNYTRDRNYLTWPTGDDIAGVNAAY</sequence>
<dbReference type="SUPFAM" id="SSF55486">
    <property type="entry name" value="Metalloproteases ('zincins'), catalytic domain"/>
    <property type="match status" value="1"/>
</dbReference>
<evidence type="ECO:0000313" key="1">
    <source>
        <dbReference type="EMBL" id="VUW85381.1"/>
    </source>
</evidence>
<dbReference type="InterPro" id="IPR024079">
    <property type="entry name" value="MetalloPept_cat_dom_sf"/>
</dbReference>
<dbReference type="Proteomes" id="UP000319252">
    <property type="component" value="Unassembled WGS sequence"/>
</dbReference>
<accession>A0A564S4V8</accession>
<dbReference type="EMBL" id="CABHML010000079">
    <property type="protein sequence ID" value="VUW85381.1"/>
    <property type="molecule type" value="Genomic_DNA"/>
</dbReference>
<dbReference type="GO" id="GO:0008237">
    <property type="term" value="F:metallopeptidase activity"/>
    <property type="evidence" value="ECO:0007669"/>
    <property type="project" value="InterPro"/>
</dbReference>
<evidence type="ECO:0008006" key="3">
    <source>
        <dbReference type="Google" id="ProtNLM"/>
    </source>
</evidence>
<organism evidence="1 2">
    <name type="scientific">Bifidobacterium longum subsp. infantis</name>
    <dbReference type="NCBI Taxonomy" id="1682"/>
    <lineage>
        <taxon>Bacteria</taxon>
        <taxon>Bacillati</taxon>
        <taxon>Actinomycetota</taxon>
        <taxon>Actinomycetes</taxon>
        <taxon>Bifidobacteriales</taxon>
        <taxon>Bifidobacteriaceae</taxon>
        <taxon>Bifidobacterium</taxon>
    </lineage>
</organism>
<name>A0A564S4V8_BIFLI</name>
<dbReference type="Gene3D" id="3.40.390.10">
    <property type="entry name" value="Collagenase (Catalytic Domain)"/>
    <property type="match status" value="1"/>
</dbReference>
<proteinExistence type="predicted"/>
<gene>
    <name evidence="1" type="ORF">BLONGUMMC1_02240</name>
</gene>
<reference evidence="1 2" key="1">
    <citation type="submission" date="2019-07" db="EMBL/GenBank/DDBJ databases">
        <authorList>
            <person name="Chang H.-W."/>
            <person name="Raman A."/>
            <person name="Venkatesh S."/>
            <person name="Gehrig J."/>
        </authorList>
    </citation>
    <scope>NUCLEOTIDE SEQUENCE [LARGE SCALE GENOMIC DNA]</scope>
    <source>
        <strain evidence="1">B.longum_ssp_infantis_4</strain>
    </source>
</reference>
<dbReference type="RefSeq" id="WP_154050965.1">
    <property type="nucleotide sequence ID" value="NZ_CABHML010000079.1"/>
</dbReference>
<protein>
    <recommendedName>
        <fullName evidence="3">Peptidase M10 metallopeptidase domain-containing protein</fullName>
    </recommendedName>
</protein>
<dbReference type="AlphaFoldDB" id="A0A564S4V8"/>